<evidence type="ECO:0000256" key="2">
    <source>
        <dbReference type="SAM" id="Phobius"/>
    </source>
</evidence>
<dbReference type="InterPro" id="IPR007110">
    <property type="entry name" value="Ig-like_dom"/>
</dbReference>
<dbReference type="Gene3D" id="2.60.40.10">
    <property type="entry name" value="Immunoglobulins"/>
    <property type="match status" value="1"/>
</dbReference>
<dbReference type="CDD" id="cd00096">
    <property type="entry name" value="Ig"/>
    <property type="match status" value="1"/>
</dbReference>
<dbReference type="GO" id="GO:0007156">
    <property type="term" value="P:homophilic cell adhesion via plasma membrane adhesion molecules"/>
    <property type="evidence" value="ECO:0007669"/>
    <property type="project" value="TreeGrafter"/>
</dbReference>
<protein>
    <recommendedName>
        <fullName evidence="3">Ig-like domain-containing protein</fullName>
    </recommendedName>
</protein>
<evidence type="ECO:0000313" key="4">
    <source>
        <dbReference type="EMBL" id="CEK84914.1"/>
    </source>
</evidence>
<dbReference type="GO" id="GO:0005886">
    <property type="term" value="C:plasma membrane"/>
    <property type="evidence" value="ECO:0007669"/>
    <property type="project" value="TreeGrafter"/>
</dbReference>
<dbReference type="GO" id="GO:0098632">
    <property type="term" value="F:cell-cell adhesion mediator activity"/>
    <property type="evidence" value="ECO:0007669"/>
    <property type="project" value="TreeGrafter"/>
</dbReference>
<dbReference type="AlphaFoldDB" id="A0A0B7AV53"/>
<dbReference type="GO" id="GO:0007411">
    <property type="term" value="P:axon guidance"/>
    <property type="evidence" value="ECO:0007669"/>
    <property type="project" value="TreeGrafter"/>
</dbReference>
<proteinExistence type="predicted"/>
<dbReference type="InterPro" id="IPR003599">
    <property type="entry name" value="Ig_sub"/>
</dbReference>
<keyword evidence="2" id="KW-0812">Transmembrane</keyword>
<dbReference type="InterPro" id="IPR003598">
    <property type="entry name" value="Ig_sub2"/>
</dbReference>
<gene>
    <name evidence="4" type="primary">ORF145212</name>
</gene>
<dbReference type="SMART" id="SM00409">
    <property type="entry name" value="IG"/>
    <property type="match status" value="1"/>
</dbReference>
<feature type="transmembrane region" description="Helical" evidence="2">
    <location>
        <begin position="6"/>
        <end position="25"/>
    </location>
</feature>
<keyword evidence="1" id="KW-0393">Immunoglobulin domain</keyword>
<dbReference type="PANTHER" id="PTHR10075:SF14">
    <property type="entry name" value="CELL ADHESION MOLECULE DSCAM2-RELATED"/>
    <property type="match status" value="1"/>
</dbReference>
<dbReference type="PROSITE" id="PS50835">
    <property type="entry name" value="IG_LIKE"/>
    <property type="match status" value="1"/>
</dbReference>
<dbReference type="GO" id="GO:0030424">
    <property type="term" value="C:axon"/>
    <property type="evidence" value="ECO:0007669"/>
    <property type="project" value="TreeGrafter"/>
</dbReference>
<reference evidence="4" key="1">
    <citation type="submission" date="2014-12" db="EMBL/GenBank/DDBJ databases">
        <title>Insight into the proteome of Arion vulgaris.</title>
        <authorList>
            <person name="Aradska J."/>
            <person name="Bulat T."/>
            <person name="Smidak R."/>
            <person name="Sarate P."/>
            <person name="Gangsoo J."/>
            <person name="Sialana F."/>
            <person name="Bilban M."/>
            <person name="Lubec G."/>
        </authorList>
    </citation>
    <scope>NUCLEOTIDE SEQUENCE</scope>
    <source>
        <tissue evidence="4">Skin</tissue>
    </source>
</reference>
<keyword evidence="2" id="KW-0472">Membrane</keyword>
<name>A0A0B7AV53_9EUPU</name>
<dbReference type="GO" id="GO:0070593">
    <property type="term" value="P:dendrite self-avoidance"/>
    <property type="evidence" value="ECO:0007669"/>
    <property type="project" value="TreeGrafter"/>
</dbReference>
<dbReference type="Pfam" id="PF13927">
    <property type="entry name" value="Ig_3"/>
    <property type="match status" value="1"/>
</dbReference>
<evidence type="ECO:0000256" key="1">
    <source>
        <dbReference type="ARBA" id="ARBA00023319"/>
    </source>
</evidence>
<evidence type="ECO:0000259" key="3">
    <source>
        <dbReference type="PROSITE" id="PS50835"/>
    </source>
</evidence>
<accession>A0A0B7AV53</accession>
<dbReference type="SMART" id="SM00408">
    <property type="entry name" value="IGc2"/>
    <property type="match status" value="1"/>
</dbReference>
<dbReference type="PANTHER" id="PTHR10075">
    <property type="entry name" value="BASIGIN RELATED"/>
    <property type="match status" value="1"/>
</dbReference>
<organism evidence="4">
    <name type="scientific">Arion vulgaris</name>
    <dbReference type="NCBI Taxonomy" id="1028688"/>
    <lineage>
        <taxon>Eukaryota</taxon>
        <taxon>Metazoa</taxon>
        <taxon>Spiralia</taxon>
        <taxon>Lophotrochozoa</taxon>
        <taxon>Mollusca</taxon>
        <taxon>Gastropoda</taxon>
        <taxon>Heterobranchia</taxon>
        <taxon>Euthyneura</taxon>
        <taxon>Panpulmonata</taxon>
        <taxon>Eupulmonata</taxon>
        <taxon>Stylommatophora</taxon>
        <taxon>Helicina</taxon>
        <taxon>Arionoidea</taxon>
        <taxon>Arionidae</taxon>
        <taxon>Arion</taxon>
    </lineage>
</organism>
<keyword evidence="2" id="KW-1133">Transmembrane helix</keyword>
<dbReference type="InterPro" id="IPR036179">
    <property type="entry name" value="Ig-like_dom_sf"/>
</dbReference>
<dbReference type="InterPro" id="IPR013783">
    <property type="entry name" value="Ig-like_fold"/>
</dbReference>
<feature type="domain" description="Ig-like" evidence="3">
    <location>
        <begin position="18"/>
        <end position="157"/>
    </location>
</feature>
<dbReference type="SUPFAM" id="SSF48726">
    <property type="entry name" value="Immunoglobulin"/>
    <property type="match status" value="1"/>
</dbReference>
<sequence>MVTVRHSIAVIVCLMYVPHITSMFLKRSGLQNRVSTETQDSNLVLHSNIIFNGDQLQPETLVPIYGSVVLNCEVSGIPTPTIHWLKDGERITQKSSRRANDDVTYEDQIGAEGKQSLMLSVTHSRLYLDCLSADAEGQYTCVAENGMIKKSQSTFVNVVRPDKTLFSEIHECQEKIK</sequence>
<dbReference type="EMBL" id="HACG01038049">
    <property type="protein sequence ID" value="CEK84914.1"/>
    <property type="molecule type" value="Transcribed_RNA"/>
</dbReference>